<evidence type="ECO:0000256" key="4">
    <source>
        <dbReference type="ARBA" id="ARBA00022496"/>
    </source>
</evidence>
<keyword evidence="7" id="KW-0408">Iron</keyword>
<name>F3L3W6_9GAMM</name>
<dbReference type="InterPro" id="IPR037066">
    <property type="entry name" value="Plug_dom_sf"/>
</dbReference>
<dbReference type="OrthoDB" id="9760620at2"/>
<evidence type="ECO:0000256" key="7">
    <source>
        <dbReference type="ARBA" id="ARBA00023004"/>
    </source>
</evidence>
<keyword evidence="14" id="KW-0675">Receptor</keyword>
<dbReference type="AlphaFoldDB" id="F3L3W6"/>
<keyword evidence="9 13" id="KW-0798">TonB box</keyword>
<evidence type="ECO:0000256" key="5">
    <source>
        <dbReference type="ARBA" id="ARBA00022692"/>
    </source>
</evidence>
<reference evidence="14 15" key="1">
    <citation type="journal article" date="2011" name="J. Bacteriol.">
        <title>Genome sequence of strain IMCC3088, a proteorhodopsin-containing marine bacterium belonging to the OM60/NOR5 clade.</title>
        <authorList>
            <person name="Jang Y."/>
            <person name="Oh H.M."/>
            <person name="Kang I."/>
            <person name="Lee K."/>
            <person name="Yang S.J."/>
            <person name="Cho J.C."/>
        </authorList>
    </citation>
    <scope>NUCLEOTIDE SEQUENCE [LARGE SCALE GENOMIC DNA]</scope>
    <source>
        <strain evidence="14 15">IMCC3088</strain>
    </source>
</reference>
<accession>F3L3W6</accession>
<dbReference type="eggNOG" id="COG4206">
    <property type="taxonomic scope" value="Bacteria"/>
</dbReference>
<gene>
    <name evidence="14" type="ORF">IMCC3088_2308</name>
</gene>
<proteinExistence type="inferred from homology"/>
<dbReference type="EMBL" id="AEIG01000067">
    <property type="protein sequence ID" value="EGG29015.1"/>
    <property type="molecule type" value="Genomic_DNA"/>
</dbReference>
<dbReference type="Gene3D" id="2.170.130.10">
    <property type="entry name" value="TonB-dependent receptor, plug domain"/>
    <property type="match status" value="1"/>
</dbReference>
<keyword evidence="11 12" id="KW-0998">Cell outer membrane</keyword>
<dbReference type="STRING" id="2518989.IMCC3088_2308"/>
<evidence type="ECO:0000256" key="12">
    <source>
        <dbReference type="PROSITE-ProRule" id="PRU01360"/>
    </source>
</evidence>
<dbReference type="InterPro" id="IPR039426">
    <property type="entry name" value="TonB-dep_rcpt-like"/>
</dbReference>
<comment type="similarity">
    <text evidence="12 13">Belongs to the TonB-dependent receptor family.</text>
</comment>
<evidence type="ECO:0000256" key="8">
    <source>
        <dbReference type="ARBA" id="ARBA00023065"/>
    </source>
</evidence>
<dbReference type="Pfam" id="PF00593">
    <property type="entry name" value="TonB_dep_Rec_b-barrel"/>
    <property type="match status" value="1"/>
</dbReference>
<keyword evidence="4" id="KW-0410">Iron transport</keyword>
<dbReference type="PROSITE" id="PS52016">
    <property type="entry name" value="TONB_DEPENDENT_REC_3"/>
    <property type="match status" value="1"/>
</dbReference>
<keyword evidence="8" id="KW-0406">Ion transport</keyword>
<dbReference type="Gene3D" id="2.40.170.20">
    <property type="entry name" value="TonB-dependent receptor, beta-barrel domain"/>
    <property type="match status" value="1"/>
</dbReference>
<evidence type="ECO:0000313" key="15">
    <source>
        <dbReference type="Proteomes" id="UP000005615"/>
    </source>
</evidence>
<dbReference type="Proteomes" id="UP000005615">
    <property type="component" value="Unassembled WGS sequence"/>
</dbReference>
<keyword evidence="6" id="KW-0732">Signal</keyword>
<comment type="subcellular location">
    <subcellularLocation>
        <location evidence="1 12">Cell outer membrane</location>
        <topology evidence="1 12">Multi-pass membrane protein</topology>
    </subcellularLocation>
</comment>
<dbReference type="PANTHER" id="PTHR32552:SF89">
    <property type="entry name" value="CATECHOLATE SIDEROPHORE RECEPTOR FIU"/>
    <property type="match status" value="1"/>
</dbReference>
<evidence type="ECO:0000256" key="13">
    <source>
        <dbReference type="RuleBase" id="RU003357"/>
    </source>
</evidence>
<dbReference type="GO" id="GO:0009279">
    <property type="term" value="C:cell outer membrane"/>
    <property type="evidence" value="ECO:0007669"/>
    <property type="project" value="UniProtKB-SubCell"/>
</dbReference>
<dbReference type="InterPro" id="IPR012910">
    <property type="entry name" value="Plug_dom"/>
</dbReference>
<evidence type="ECO:0000256" key="3">
    <source>
        <dbReference type="ARBA" id="ARBA00022452"/>
    </source>
</evidence>
<evidence type="ECO:0000256" key="2">
    <source>
        <dbReference type="ARBA" id="ARBA00022448"/>
    </source>
</evidence>
<evidence type="ECO:0000256" key="1">
    <source>
        <dbReference type="ARBA" id="ARBA00004571"/>
    </source>
</evidence>
<dbReference type="InterPro" id="IPR036942">
    <property type="entry name" value="Beta-barrel_TonB_sf"/>
</dbReference>
<sequence>MSKPSHRLRLLPYIVSLAIALPQLTYGTQLEEVFVSATRTATPMQTLNMSAYRLDADQLTLAAATHLNEVATRLPAVWVSRGNGQESLVSVRSPVLTGSGGCGSILMAQNNVPLRAPGFCNVNQLFDAHLEFAGAIETINGPTPATYGANGLHGMINVLAPVDPRAASELIALELGGYNYHRINIRQQLGATTTPWLVGFTGISDGGYKRDAGYDQQKLSVLHTRHNDTVKHTSLLSVTNLNQETAGYIQGDDAYKDSGAKRDNPNPEAFRDAYAVNAMHRIDGDAESINPWSVTIFARHNDMRFLQHYLPWQAVEETGHTSVGLQSSWQTAWLGGKLQLGLDSQLTQGYLKEIQPEPFSPNQPQGAHYDYEIDANTFALYGLYTRDLNAALSWSSGIRFESTTYDYNNRLSDGSVCAPTASACRFYRTKDSNDGFSDWSGHSGLLWQVNDDHAIRVRLASGYRPPETSELYRLQNGQTAAQLDSESAHSIELGWRASFEHFDLDTSIYRMNKSDVIFQDANRYYVTGAKTRHQGFELKLRSTLTGPWNADLAASFGSHEYSNDPGYLGVNQSIVGNAIDTAPEWMASARIRYTQEAWQAELEAIYLDRYATEPTNSNWYEGHTLLNLRANRQWSSSWSTSLRVMNMANIDYAERADFGFGNERFFVGEPRSLFVTLTYQP</sequence>
<organism evidence="14 15">
    <name type="scientific">Aequoribacter fuscus</name>
    <dbReference type="NCBI Taxonomy" id="2518989"/>
    <lineage>
        <taxon>Bacteria</taxon>
        <taxon>Pseudomonadati</taxon>
        <taxon>Pseudomonadota</taxon>
        <taxon>Gammaproteobacteria</taxon>
        <taxon>Cellvibrionales</taxon>
        <taxon>Halieaceae</taxon>
        <taxon>Aequoribacter</taxon>
    </lineage>
</organism>
<evidence type="ECO:0000313" key="14">
    <source>
        <dbReference type="EMBL" id="EGG29015.1"/>
    </source>
</evidence>
<keyword evidence="10 12" id="KW-0472">Membrane</keyword>
<evidence type="ECO:0000256" key="9">
    <source>
        <dbReference type="ARBA" id="ARBA00023077"/>
    </source>
</evidence>
<evidence type="ECO:0000256" key="6">
    <source>
        <dbReference type="ARBA" id="ARBA00022729"/>
    </source>
</evidence>
<keyword evidence="15" id="KW-1185">Reference proteome</keyword>
<keyword evidence="5 12" id="KW-0812">Transmembrane</keyword>
<dbReference type="RefSeq" id="WP_009576507.1">
    <property type="nucleotide sequence ID" value="NZ_AEIG01000067.1"/>
</dbReference>
<comment type="caution">
    <text evidence="14">The sequence shown here is derived from an EMBL/GenBank/DDBJ whole genome shotgun (WGS) entry which is preliminary data.</text>
</comment>
<keyword evidence="3 12" id="KW-1134">Transmembrane beta strand</keyword>
<evidence type="ECO:0000256" key="10">
    <source>
        <dbReference type="ARBA" id="ARBA00023136"/>
    </source>
</evidence>
<dbReference type="InterPro" id="IPR000531">
    <property type="entry name" value="Beta-barrel_TonB"/>
</dbReference>
<dbReference type="Pfam" id="PF07715">
    <property type="entry name" value="Plug"/>
    <property type="match status" value="1"/>
</dbReference>
<keyword evidence="2 12" id="KW-0813">Transport</keyword>
<dbReference type="GO" id="GO:0015344">
    <property type="term" value="F:siderophore uptake transmembrane transporter activity"/>
    <property type="evidence" value="ECO:0007669"/>
    <property type="project" value="TreeGrafter"/>
</dbReference>
<protein>
    <submittedName>
        <fullName evidence="14">TonB-dependent receptor</fullName>
    </submittedName>
</protein>
<evidence type="ECO:0000256" key="11">
    <source>
        <dbReference type="ARBA" id="ARBA00023237"/>
    </source>
</evidence>
<dbReference type="PANTHER" id="PTHR32552">
    <property type="entry name" value="FERRICHROME IRON RECEPTOR-RELATED"/>
    <property type="match status" value="1"/>
</dbReference>
<dbReference type="SUPFAM" id="SSF56935">
    <property type="entry name" value="Porins"/>
    <property type="match status" value="1"/>
</dbReference>